<name>A0A7J7HP49_CAMSI</name>
<accession>A0A7J7HP49</accession>
<comment type="caution">
    <text evidence="1">The sequence shown here is derived from an EMBL/GenBank/DDBJ whole genome shotgun (WGS) entry which is preliminary data.</text>
</comment>
<dbReference type="AlphaFoldDB" id="A0A7J7HP49"/>
<proteinExistence type="predicted"/>
<protein>
    <submittedName>
        <fullName evidence="1">Uncharacterized protein</fullName>
    </submittedName>
</protein>
<dbReference type="EMBL" id="JACBKZ010000003">
    <property type="protein sequence ID" value="KAF5954325.1"/>
    <property type="molecule type" value="Genomic_DNA"/>
</dbReference>
<sequence length="50" mass="5971">MWTVMEPETLRRVFAGELVPDWDFYSRHFNPTVLNLGRQMAAMETYNLVH</sequence>
<dbReference type="Proteomes" id="UP000593564">
    <property type="component" value="Unassembled WGS sequence"/>
</dbReference>
<reference evidence="2" key="1">
    <citation type="journal article" date="2020" name="Nat. Commun.">
        <title>Genome assembly of wild tea tree DASZ reveals pedigree and selection history of tea varieties.</title>
        <authorList>
            <person name="Zhang W."/>
            <person name="Zhang Y."/>
            <person name="Qiu H."/>
            <person name="Guo Y."/>
            <person name="Wan H."/>
            <person name="Zhang X."/>
            <person name="Scossa F."/>
            <person name="Alseekh S."/>
            <person name="Zhang Q."/>
            <person name="Wang P."/>
            <person name="Xu L."/>
            <person name="Schmidt M.H."/>
            <person name="Jia X."/>
            <person name="Li D."/>
            <person name="Zhu A."/>
            <person name="Guo F."/>
            <person name="Chen W."/>
            <person name="Ni D."/>
            <person name="Usadel B."/>
            <person name="Fernie A.R."/>
            <person name="Wen W."/>
        </authorList>
    </citation>
    <scope>NUCLEOTIDE SEQUENCE [LARGE SCALE GENOMIC DNA]</scope>
    <source>
        <strain evidence="2">cv. G240</strain>
    </source>
</reference>
<keyword evidence="2" id="KW-1185">Reference proteome</keyword>
<reference evidence="1 2" key="2">
    <citation type="submission" date="2020-07" db="EMBL/GenBank/DDBJ databases">
        <title>Genome assembly of wild tea tree DASZ reveals pedigree and selection history of tea varieties.</title>
        <authorList>
            <person name="Zhang W."/>
        </authorList>
    </citation>
    <scope>NUCLEOTIDE SEQUENCE [LARGE SCALE GENOMIC DNA]</scope>
    <source>
        <strain evidence="2">cv. G240</strain>
        <tissue evidence="1">Leaf</tissue>
    </source>
</reference>
<evidence type="ECO:0000313" key="2">
    <source>
        <dbReference type="Proteomes" id="UP000593564"/>
    </source>
</evidence>
<gene>
    <name evidence="1" type="ORF">HYC85_007181</name>
</gene>
<organism evidence="1 2">
    <name type="scientific">Camellia sinensis</name>
    <name type="common">Tea plant</name>
    <name type="synonym">Thea sinensis</name>
    <dbReference type="NCBI Taxonomy" id="4442"/>
    <lineage>
        <taxon>Eukaryota</taxon>
        <taxon>Viridiplantae</taxon>
        <taxon>Streptophyta</taxon>
        <taxon>Embryophyta</taxon>
        <taxon>Tracheophyta</taxon>
        <taxon>Spermatophyta</taxon>
        <taxon>Magnoliopsida</taxon>
        <taxon>eudicotyledons</taxon>
        <taxon>Gunneridae</taxon>
        <taxon>Pentapetalae</taxon>
        <taxon>asterids</taxon>
        <taxon>Ericales</taxon>
        <taxon>Theaceae</taxon>
        <taxon>Camellia</taxon>
    </lineage>
</organism>
<evidence type="ECO:0000313" key="1">
    <source>
        <dbReference type="EMBL" id="KAF5954325.1"/>
    </source>
</evidence>